<gene>
    <name evidence="2" type="ORF">AVEN_120035_1</name>
</gene>
<proteinExistence type="predicted"/>
<feature type="region of interest" description="Disordered" evidence="1">
    <location>
        <begin position="47"/>
        <end position="67"/>
    </location>
</feature>
<organism evidence="2 3">
    <name type="scientific">Araneus ventricosus</name>
    <name type="common">Orbweaver spider</name>
    <name type="synonym">Epeira ventricosa</name>
    <dbReference type="NCBI Taxonomy" id="182803"/>
    <lineage>
        <taxon>Eukaryota</taxon>
        <taxon>Metazoa</taxon>
        <taxon>Ecdysozoa</taxon>
        <taxon>Arthropoda</taxon>
        <taxon>Chelicerata</taxon>
        <taxon>Arachnida</taxon>
        <taxon>Araneae</taxon>
        <taxon>Araneomorphae</taxon>
        <taxon>Entelegynae</taxon>
        <taxon>Araneoidea</taxon>
        <taxon>Araneidae</taxon>
        <taxon>Araneus</taxon>
    </lineage>
</organism>
<evidence type="ECO:0000313" key="3">
    <source>
        <dbReference type="Proteomes" id="UP000499080"/>
    </source>
</evidence>
<sequence>MTKYLVLNLERTFEREVMLAAYRRKGLWLEGKEEIGVEFFCFSKGHHRGERNSERSGVEEQYATERM</sequence>
<dbReference type="AlphaFoldDB" id="A0A4Y2H8T4"/>
<dbReference type="Proteomes" id="UP000499080">
    <property type="component" value="Unassembled WGS sequence"/>
</dbReference>
<name>A0A4Y2H8T4_ARAVE</name>
<feature type="non-terminal residue" evidence="2">
    <location>
        <position position="67"/>
    </location>
</feature>
<accession>A0A4Y2H8T4</accession>
<dbReference type="EMBL" id="BGPR01180600">
    <property type="protein sequence ID" value="GBM61366.1"/>
    <property type="molecule type" value="Genomic_DNA"/>
</dbReference>
<evidence type="ECO:0000313" key="2">
    <source>
        <dbReference type="EMBL" id="GBM61366.1"/>
    </source>
</evidence>
<keyword evidence="3" id="KW-1185">Reference proteome</keyword>
<reference evidence="2 3" key="1">
    <citation type="journal article" date="2019" name="Sci. Rep.">
        <title>Orb-weaving spider Araneus ventricosus genome elucidates the spidroin gene catalogue.</title>
        <authorList>
            <person name="Kono N."/>
            <person name="Nakamura H."/>
            <person name="Ohtoshi R."/>
            <person name="Moran D.A.P."/>
            <person name="Shinohara A."/>
            <person name="Yoshida Y."/>
            <person name="Fujiwara M."/>
            <person name="Mori M."/>
            <person name="Tomita M."/>
            <person name="Arakawa K."/>
        </authorList>
    </citation>
    <scope>NUCLEOTIDE SEQUENCE [LARGE SCALE GENOMIC DNA]</scope>
</reference>
<comment type="caution">
    <text evidence="2">The sequence shown here is derived from an EMBL/GenBank/DDBJ whole genome shotgun (WGS) entry which is preliminary data.</text>
</comment>
<protein>
    <submittedName>
        <fullName evidence="2">Uncharacterized protein</fullName>
    </submittedName>
</protein>
<evidence type="ECO:0000256" key="1">
    <source>
        <dbReference type="SAM" id="MobiDB-lite"/>
    </source>
</evidence>
<feature type="compositionally biased region" description="Basic and acidic residues" evidence="1">
    <location>
        <begin position="50"/>
        <end position="67"/>
    </location>
</feature>